<dbReference type="InterPro" id="IPR018228">
    <property type="entry name" value="DNase_TatD-rel_CS"/>
</dbReference>
<name>A0A832TB57_9EURY</name>
<dbReference type="InterPro" id="IPR032466">
    <property type="entry name" value="Metal_Hydrolase"/>
</dbReference>
<dbReference type="EMBL" id="DUJS01000004">
    <property type="protein sequence ID" value="HII70306.1"/>
    <property type="molecule type" value="Genomic_DNA"/>
</dbReference>
<comment type="caution">
    <text evidence="3">The sequence shown here is derived from an EMBL/GenBank/DDBJ whole genome shotgun (WGS) entry which is preliminary data.</text>
</comment>
<sequence>MRYVDAHVHLDVRSYEDLERMALSGVRTVVTCAHDPYPDMTAEVYSALFRRLLGVETWRGEKAGLTVKVAVGVHPGGVPDNMSDVLREVEELLSHEDVVAIGETGLNENPDDREIQVLEAQLKLAREHEVPIIVHTPSRNKVEITEKVLEILNSSGIDPSLVLVDHASAETVSLIGEEGYAVGLTLRPGELDVWEACDIVEEYADEMTLIASSDLGSLAADPLALPKLALELERRNVEKSIIRDVVARNAERFYGL</sequence>
<dbReference type="GO" id="GO:0016788">
    <property type="term" value="F:hydrolase activity, acting on ester bonds"/>
    <property type="evidence" value="ECO:0007669"/>
    <property type="project" value="UniProtKB-UniRule"/>
</dbReference>
<dbReference type="PIRSF" id="PIRSF005295">
    <property type="entry name" value="UCP005295_TatD"/>
    <property type="match status" value="1"/>
</dbReference>
<dbReference type="PANTHER" id="PTHR42658:SF1">
    <property type="entry name" value="HYDROLASE TATD"/>
    <property type="match status" value="1"/>
</dbReference>
<dbReference type="GO" id="GO:0046872">
    <property type="term" value="F:metal ion binding"/>
    <property type="evidence" value="ECO:0007669"/>
    <property type="project" value="UniProtKB-KW"/>
</dbReference>
<accession>A0A832TB57</accession>
<evidence type="ECO:0000313" key="4">
    <source>
        <dbReference type="Proteomes" id="UP000619545"/>
    </source>
</evidence>
<dbReference type="InterPro" id="IPR001130">
    <property type="entry name" value="TatD-like"/>
</dbReference>
<evidence type="ECO:0000256" key="2">
    <source>
        <dbReference type="PIRNR" id="PIRNR005295"/>
    </source>
</evidence>
<dbReference type="OMA" id="HPMGYPK"/>
<dbReference type="Pfam" id="PF01026">
    <property type="entry name" value="TatD_DNase"/>
    <property type="match status" value="1"/>
</dbReference>
<organism evidence="3 4">
    <name type="scientific">Methanopyrus kandleri</name>
    <dbReference type="NCBI Taxonomy" id="2320"/>
    <lineage>
        <taxon>Archaea</taxon>
        <taxon>Methanobacteriati</taxon>
        <taxon>Methanobacteriota</taxon>
        <taxon>Methanomada group</taxon>
        <taxon>Methanopyri</taxon>
        <taxon>Methanopyrales</taxon>
        <taxon>Methanopyraceae</taxon>
        <taxon>Methanopyrus</taxon>
    </lineage>
</organism>
<gene>
    <name evidence="3" type="ORF">HA336_03635</name>
</gene>
<evidence type="ECO:0000313" key="3">
    <source>
        <dbReference type="EMBL" id="HII70306.1"/>
    </source>
</evidence>
<dbReference type="PROSITE" id="PS01137">
    <property type="entry name" value="TATD_1"/>
    <property type="match status" value="1"/>
</dbReference>
<evidence type="ECO:0000256" key="1">
    <source>
        <dbReference type="ARBA" id="ARBA00022801"/>
    </source>
</evidence>
<dbReference type="Proteomes" id="UP000619545">
    <property type="component" value="Unassembled WGS sequence"/>
</dbReference>
<dbReference type="RefSeq" id="WP_011018903.1">
    <property type="nucleotide sequence ID" value="NZ_DUJS01000004.1"/>
</dbReference>
<proteinExistence type="inferred from homology"/>
<dbReference type="AlphaFoldDB" id="A0A832TB57"/>
<keyword evidence="1 2" id="KW-0378">Hydrolase</keyword>
<dbReference type="SUPFAM" id="SSF51556">
    <property type="entry name" value="Metallo-dependent hydrolases"/>
    <property type="match status" value="1"/>
</dbReference>
<keyword evidence="2" id="KW-0479">Metal-binding</keyword>
<comment type="similarity">
    <text evidence="2">Belongs to the metallo-dependent hydrolases superfamily.</text>
</comment>
<dbReference type="Gene3D" id="3.20.20.140">
    <property type="entry name" value="Metal-dependent hydrolases"/>
    <property type="match status" value="1"/>
</dbReference>
<dbReference type="InterPro" id="IPR012022">
    <property type="entry name" value="UCP005295"/>
</dbReference>
<dbReference type="GeneID" id="1476634"/>
<dbReference type="PANTHER" id="PTHR42658">
    <property type="entry name" value="HYDROLASE TATD"/>
    <property type="match status" value="1"/>
</dbReference>
<reference evidence="3" key="1">
    <citation type="journal article" date="2020" name="bioRxiv">
        <title>A rank-normalized archaeal taxonomy based on genome phylogeny resolves widespread incomplete and uneven classifications.</title>
        <authorList>
            <person name="Rinke C."/>
            <person name="Chuvochina M."/>
            <person name="Mussig A.J."/>
            <person name="Chaumeil P.-A."/>
            <person name="Waite D.W."/>
            <person name="Whitman W.B."/>
            <person name="Parks D.H."/>
            <person name="Hugenholtz P."/>
        </authorList>
    </citation>
    <scope>NUCLEOTIDE SEQUENCE</scope>
    <source>
        <strain evidence="3">UBA8853</strain>
    </source>
</reference>
<protein>
    <submittedName>
        <fullName evidence="3">TatD family hydrolase</fullName>
    </submittedName>
</protein>